<feature type="transmembrane region" description="Helical" evidence="1">
    <location>
        <begin position="6"/>
        <end position="24"/>
    </location>
</feature>
<dbReference type="RefSeq" id="WP_078078657.1">
    <property type="nucleotide sequence ID" value="NZ_CP018047.1"/>
</dbReference>
<accession>A0A1U9R0X0</accession>
<dbReference type="KEGG" id="snw:BBN63_31215"/>
<proteinExistence type="predicted"/>
<dbReference type="InterPro" id="IPR033458">
    <property type="entry name" value="DUF5134"/>
</dbReference>
<protein>
    <recommendedName>
        <fullName evidence="4">DUF5134 domain-containing protein</fullName>
    </recommendedName>
</protein>
<dbReference type="EMBL" id="CP018047">
    <property type="protein sequence ID" value="AQU69989.1"/>
    <property type="molecule type" value="Genomic_DNA"/>
</dbReference>
<name>A0A1U9R0X0_STRNV</name>
<evidence type="ECO:0008006" key="4">
    <source>
        <dbReference type="Google" id="ProtNLM"/>
    </source>
</evidence>
<feature type="transmembrane region" description="Helical" evidence="1">
    <location>
        <begin position="53"/>
        <end position="72"/>
    </location>
</feature>
<gene>
    <name evidence="2" type="ORF">BBN63_31215</name>
</gene>
<keyword evidence="3" id="KW-1185">Reference proteome</keyword>
<dbReference type="AlphaFoldDB" id="A0A1U9R0X0"/>
<keyword evidence="1" id="KW-1133">Transmembrane helix</keyword>
<keyword evidence="1" id="KW-0812">Transmembrane</keyword>
<keyword evidence="1" id="KW-0472">Membrane</keyword>
<feature type="transmembrane region" description="Helical" evidence="1">
    <location>
        <begin position="136"/>
        <end position="154"/>
    </location>
</feature>
<feature type="transmembrane region" description="Helical" evidence="1">
    <location>
        <begin position="78"/>
        <end position="96"/>
    </location>
</feature>
<sequence>MHGPATAGWLVVALCAAAGTYCLLRLRGAAGARRGTARGTVQGRAQGTTGGMAGGEALMGFGMAAMAVPAAVVTPPRWVWLVYVAVFGVAALRALGPARRTSHHLHHLVGMLAMVYMAVAMALPPDGTHGAHSAGGTPLATGVLLIYYAGYVLWTGARLLPLQTVTAAEGGGPVGAGAADRAAGGVVGGAPGDVRVAAAPAGVVTDTAPDTGAATGLCEDRPELALACRLSMGIAMLAMLLTL</sequence>
<evidence type="ECO:0000313" key="2">
    <source>
        <dbReference type="EMBL" id="AQU69989.1"/>
    </source>
</evidence>
<feature type="transmembrane region" description="Helical" evidence="1">
    <location>
        <begin position="108"/>
        <end position="124"/>
    </location>
</feature>
<dbReference type="Pfam" id="PF17197">
    <property type="entry name" value="DUF5134"/>
    <property type="match status" value="1"/>
</dbReference>
<evidence type="ECO:0000256" key="1">
    <source>
        <dbReference type="SAM" id="Phobius"/>
    </source>
</evidence>
<dbReference type="Proteomes" id="UP000189677">
    <property type="component" value="Chromosome"/>
</dbReference>
<evidence type="ECO:0000313" key="3">
    <source>
        <dbReference type="Proteomes" id="UP000189677"/>
    </source>
</evidence>
<reference evidence="2 3" key="1">
    <citation type="submission" date="2016-11" db="EMBL/GenBank/DDBJ databases">
        <title>Complete genome sequence of Streptomyces niveus SCSIO 3406.</title>
        <authorList>
            <person name="Zhu Q."/>
            <person name="Cheng W."/>
            <person name="Song Y."/>
            <person name="Li Q."/>
            <person name="Ju J."/>
        </authorList>
    </citation>
    <scope>NUCLEOTIDE SEQUENCE [LARGE SCALE GENOMIC DNA]</scope>
    <source>
        <strain evidence="2 3">SCSIO 3406</strain>
    </source>
</reference>
<organism evidence="2 3">
    <name type="scientific">Streptomyces niveus</name>
    <name type="common">Streptomyces spheroides</name>
    <dbReference type="NCBI Taxonomy" id="193462"/>
    <lineage>
        <taxon>Bacteria</taxon>
        <taxon>Bacillati</taxon>
        <taxon>Actinomycetota</taxon>
        <taxon>Actinomycetes</taxon>
        <taxon>Kitasatosporales</taxon>
        <taxon>Streptomycetaceae</taxon>
        <taxon>Streptomyces</taxon>
    </lineage>
</organism>